<evidence type="ECO:0008006" key="3">
    <source>
        <dbReference type="Google" id="ProtNLM"/>
    </source>
</evidence>
<dbReference type="RefSeq" id="WP_136501867.1">
    <property type="nucleotide sequence ID" value="NZ_SSUX01000008.1"/>
</dbReference>
<gene>
    <name evidence="1" type="ORF">E8Q35_12730</name>
</gene>
<name>A0A4S5CGP5_AERVE</name>
<proteinExistence type="predicted"/>
<sequence length="311" mass="33893">MMLIICTGVGGNHMPRTEEVLHSHSKQGSIVSVTDMATLKATSETLPDESMIVLIKKSDALTKLHLTEEQLKAFLPKAVEIALVNILMTQDSEANFNRLVDAYLSDIGTVVRPYGVSTQIPTRKELRRGGFKRASQPLLASWLREHPMRPIISTPRGWASAEFSAQQDLPLSGQVKPVQVQGATPAKLTDIVLASATWLTAQEICELAGITVKNPSSTPHKWKSSGRIFALTSEKKDLYPGYAFGIDGKPLPVMKTVLQHFAGRKVPLAIALWFCSANSWLNGARPQDVLASQPELVTHAAAMEVAAIEHS</sequence>
<protein>
    <recommendedName>
        <fullName evidence="3">DUF2384 domain-containing protein</fullName>
    </recommendedName>
</protein>
<dbReference type="EMBL" id="SSUX01000008">
    <property type="protein sequence ID" value="THJ45044.1"/>
    <property type="molecule type" value="Genomic_DNA"/>
</dbReference>
<dbReference type="Proteomes" id="UP000309618">
    <property type="component" value="Unassembled WGS sequence"/>
</dbReference>
<organism evidence="1 2">
    <name type="scientific">Aeromonas veronii</name>
    <dbReference type="NCBI Taxonomy" id="654"/>
    <lineage>
        <taxon>Bacteria</taxon>
        <taxon>Pseudomonadati</taxon>
        <taxon>Pseudomonadota</taxon>
        <taxon>Gammaproteobacteria</taxon>
        <taxon>Aeromonadales</taxon>
        <taxon>Aeromonadaceae</taxon>
        <taxon>Aeromonas</taxon>
    </lineage>
</organism>
<accession>A0A4S5CGP5</accession>
<comment type="caution">
    <text evidence="1">The sequence shown here is derived from an EMBL/GenBank/DDBJ whole genome shotgun (WGS) entry which is preliminary data.</text>
</comment>
<dbReference type="AlphaFoldDB" id="A0A4S5CGP5"/>
<reference evidence="1 2" key="1">
    <citation type="submission" date="2019-04" db="EMBL/GenBank/DDBJ databases">
        <title>Comparative genomics of Aeromonas veronii strains pathogenic to fish.</title>
        <authorList>
            <person name="Cascarano M.C."/>
            <person name="Smyrli M."/>
            <person name="Katharios P."/>
        </authorList>
    </citation>
    <scope>NUCLEOTIDE SEQUENCE [LARGE SCALE GENOMIC DNA]</scope>
    <source>
        <strain evidence="1 2">XU1</strain>
    </source>
</reference>
<evidence type="ECO:0000313" key="2">
    <source>
        <dbReference type="Proteomes" id="UP000309618"/>
    </source>
</evidence>
<evidence type="ECO:0000313" key="1">
    <source>
        <dbReference type="EMBL" id="THJ45044.1"/>
    </source>
</evidence>